<feature type="domain" description="Activator of Hsp90 ATPase homologue 1/2-like C-terminal" evidence="2">
    <location>
        <begin position="21"/>
        <end position="133"/>
    </location>
</feature>
<evidence type="ECO:0000313" key="3">
    <source>
        <dbReference type="EMBL" id="WIX82552.1"/>
    </source>
</evidence>
<comment type="similarity">
    <text evidence="1">Belongs to the AHA1 family.</text>
</comment>
<name>A0A9Y2ILZ9_9PSEU</name>
<sequence>MAELVRTDDGIDLVLRRTFATTPEDVWADVTQPHRTALWFGPWEGEGAPGKTVRVQLVFEEGKPWIAMRVDACEAPRRLAVLGMADAGGWPMDLLVSEVEDGTELRLVHHLTSTDGIGEIGPGWEYYLDLLVAARDDTARPSFDDYYPALKESFEALRA</sequence>
<dbReference type="InterPro" id="IPR023393">
    <property type="entry name" value="START-like_dom_sf"/>
</dbReference>
<dbReference type="SUPFAM" id="SSF55961">
    <property type="entry name" value="Bet v1-like"/>
    <property type="match status" value="1"/>
</dbReference>
<gene>
    <name evidence="3" type="ORF">QRX50_18155</name>
</gene>
<reference evidence="3 4" key="1">
    <citation type="submission" date="2023-06" db="EMBL/GenBank/DDBJ databases">
        <authorList>
            <person name="Oyuntsetseg B."/>
            <person name="Kim S.B."/>
        </authorList>
    </citation>
    <scope>NUCLEOTIDE SEQUENCE [LARGE SCALE GENOMIC DNA]</scope>
    <source>
        <strain evidence="3 4">2-15</strain>
    </source>
</reference>
<dbReference type="Proteomes" id="UP001236014">
    <property type="component" value="Chromosome"/>
</dbReference>
<dbReference type="RefSeq" id="WP_285973118.1">
    <property type="nucleotide sequence ID" value="NZ_CP127294.1"/>
</dbReference>
<protein>
    <submittedName>
        <fullName evidence="3">SRPBCC family protein</fullName>
    </submittedName>
</protein>
<proteinExistence type="inferred from homology"/>
<accession>A0A9Y2ILZ9</accession>
<dbReference type="AlphaFoldDB" id="A0A9Y2ILZ9"/>
<evidence type="ECO:0000313" key="4">
    <source>
        <dbReference type="Proteomes" id="UP001236014"/>
    </source>
</evidence>
<dbReference type="EMBL" id="CP127294">
    <property type="protein sequence ID" value="WIX82552.1"/>
    <property type="molecule type" value="Genomic_DNA"/>
</dbReference>
<evidence type="ECO:0000256" key="1">
    <source>
        <dbReference type="ARBA" id="ARBA00006817"/>
    </source>
</evidence>
<organism evidence="3 4">
    <name type="scientific">Amycolatopsis carbonis</name>
    <dbReference type="NCBI Taxonomy" id="715471"/>
    <lineage>
        <taxon>Bacteria</taxon>
        <taxon>Bacillati</taxon>
        <taxon>Actinomycetota</taxon>
        <taxon>Actinomycetes</taxon>
        <taxon>Pseudonocardiales</taxon>
        <taxon>Pseudonocardiaceae</taxon>
        <taxon>Amycolatopsis</taxon>
    </lineage>
</organism>
<dbReference type="Pfam" id="PF08327">
    <property type="entry name" value="AHSA1"/>
    <property type="match status" value="1"/>
</dbReference>
<dbReference type="Gene3D" id="3.30.530.20">
    <property type="match status" value="1"/>
</dbReference>
<dbReference type="CDD" id="cd08899">
    <property type="entry name" value="SRPBCC_CalC_Aha1-like_6"/>
    <property type="match status" value="1"/>
</dbReference>
<dbReference type="InterPro" id="IPR013538">
    <property type="entry name" value="ASHA1/2-like_C"/>
</dbReference>
<dbReference type="KEGG" id="acab:QRX50_18155"/>
<evidence type="ECO:0000259" key="2">
    <source>
        <dbReference type="Pfam" id="PF08327"/>
    </source>
</evidence>
<keyword evidence="4" id="KW-1185">Reference proteome</keyword>